<dbReference type="Gene3D" id="2.60.200.20">
    <property type="match status" value="1"/>
</dbReference>
<proteinExistence type="predicted"/>
<reference evidence="2 3" key="2">
    <citation type="submission" date="2018-11" db="EMBL/GenBank/DDBJ databases">
        <authorList>
            <consortium name="Pathogen Informatics"/>
        </authorList>
    </citation>
    <scope>NUCLEOTIDE SEQUENCE [LARGE SCALE GENOMIC DNA]</scope>
    <source>
        <strain evidence="2">Dakar</strain>
        <strain evidence="3">Dakar, Senegal</strain>
    </source>
</reference>
<dbReference type="Proteomes" id="UP000279833">
    <property type="component" value="Unassembled WGS sequence"/>
</dbReference>
<dbReference type="Pfam" id="PF00498">
    <property type="entry name" value="FHA"/>
    <property type="match status" value="1"/>
</dbReference>
<sequence length="135" mass="15536">MDEVCSTQPTDFINNDVISKPMDKLLSREHAIFELDENYICTITDLGSLNGTKRNDLHLKPKINYELRDGDCLYFGGIYCTLNFCLSSSTSSLCLLNPLHEDSKSLELSLQVRFFLNICTIWFKDIIFDRNLNNL</sequence>
<dbReference type="AlphaFoldDB" id="A0A183JGZ8"/>
<reference evidence="4" key="1">
    <citation type="submission" date="2016-06" db="UniProtKB">
        <authorList>
            <consortium name="WormBaseParasite"/>
        </authorList>
    </citation>
    <scope>IDENTIFICATION</scope>
</reference>
<keyword evidence="3" id="KW-1185">Reference proteome</keyword>
<dbReference type="EMBL" id="UZAK01001748">
    <property type="protein sequence ID" value="VDO71254.1"/>
    <property type="molecule type" value="Genomic_DNA"/>
</dbReference>
<dbReference type="WBParaSite" id="SCUD_0000197001-mRNA-1">
    <property type="protein sequence ID" value="SCUD_0000197001-mRNA-1"/>
    <property type="gene ID" value="SCUD_0000197001"/>
</dbReference>
<gene>
    <name evidence="2" type="ORF">SCUD_LOCUS1971</name>
</gene>
<dbReference type="STRING" id="6186.A0A183JGZ8"/>
<dbReference type="InterPro" id="IPR000253">
    <property type="entry name" value="FHA_dom"/>
</dbReference>
<dbReference type="SUPFAM" id="SSF49879">
    <property type="entry name" value="SMAD/FHA domain"/>
    <property type="match status" value="1"/>
</dbReference>
<evidence type="ECO:0000259" key="1">
    <source>
        <dbReference type="PROSITE" id="PS50006"/>
    </source>
</evidence>
<accession>A0A183JGZ8</accession>
<dbReference type="InterPro" id="IPR008984">
    <property type="entry name" value="SMAD_FHA_dom_sf"/>
</dbReference>
<evidence type="ECO:0000313" key="4">
    <source>
        <dbReference type="WBParaSite" id="SCUD_0000197001-mRNA-1"/>
    </source>
</evidence>
<evidence type="ECO:0000313" key="2">
    <source>
        <dbReference type="EMBL" id="VDO71254.1"/>
    </source>
</evidence>
<dbReference type="PROSITE" id="PS50006">
    <property type="entry name" value="FHA_DOMAIN"/>
    <property type="match status" value="1"/>
</dbReference>
<organism evidence="4">
    <name type="scientific">Schistosoma curassoni</name>
    <dbReference type="NCBI Taxonomy" id="6186"/>
    <lineage>
        <taxon>Eukaryota</taxon>
        <taxon>Metazoa</taxon>
        <taxon>Spiralia</taxon>
        <taxon>Lophotrochozoa</taxon>
        <taxon>Platyhelminthes</taxon>
        <taxon>Trematoda</taxon>
        <taxon>Digenea</taxon>
        <taxon>Strigeidida</taxon>
        <taxon>Schistosomatoidea</taxon>
        <taxon>Schistosomatidae</taxon>
        <taxon>Schistosoma</taxon>
    </lineage>
</organism>
<evidence type="ECO:0000313" key="3">
    <source>
        <dbReference type="Proteomes" id="UP000279833"/>
    </source>
</evidence>
<name>A0A183JGZ8_9TREM</name>
<feature type="domain" description="FHA" evidence="1">
    <location>
        <begin position="16"/>
        <end position="59"/>
    </location>
</feature>
<protein>
    <submittedName>
        <fullName evidence="4">FHA domain-containing protein</fullName>
    </submittedName>
</protein>